<evidence type="ECO:0000256" key="7">
    <source>
        <dbReference type="HAMAP-Rule" id="MF_00072"/>
    </source>
</evidence>
<evidence type="ECO:0000313" key="10">
    <source>
        <dbReference type="EMBL" id="ALE18669.1"/>
    </source>
</evidence>
<keyword evidence="3 7" id="KW-0963">Cytoplasm</keyword>
<dbReference type="NCBIfam" id="TIGR00503">
    <property type="entry name" value="prfC"/>
    <property type="match status" value="1"/>
</dbReference>
<dbReference type="GO" id="GO:0016150">
    <property type="term" value="F:translation release factor activity, codon nonspecific"/>
    <property type="evidence" value="ECO:0007669"/>
    <property type="project" value="TreeGrafter"/>
</dbReference>
<reference evidence="10" key="2">
    <citation type="journal article" date="2016" name="Int. J. Syst. Evol. Microbiol.">
        <title>Lawsonella clevelandensis gen. nov., sp. nov., a new member of the suborder Corynebacterineae isolated from human abscesses.</title>
        <authorList>
            <person name="Bell M.E."/>
            <person name="Bernard K.A."/>
            <person name="Harrington S.M."/>
            <person name="Patel N.B."/>
            <person name="Tucker T.A."/>
            <person name="Metcalfe M.G."/>
            <person name="McQuiston J.R."/>
        </authorList>
    </citation>
    <scope>NUCLEOTIDE SEQUENCE</scope>
    <source>
        <strain evidence="10">X1698</strain>
    </source>
</reference>
<evidence type="ECO:0000259" key="9">
    <source>
        <dbReference type="PROSITE" id="PS51722"/>
    </source>
</evidence>
<dbReference type="Pfam" id="PF22042">
    <property type="entry name" value="EF-G_D2"/>
    <property type="match status" value="1"/>
</dbReference>
<accession>A0A0M4LYN6</accession>
<name>A0A0M4LYN6_9ACTN</name>
<reference evidence="11 13" key="3">
    <citation type="submission" date="2019-04" db="EMBL/GenBank/DDBJ databases">
        <authorList>
            <person name="Seth-Smith MB H."/>
            <person name="Seth-Smith H."/>
        </authorList>
    </citation>
    <scope>NUCLEOTIDE SEQUENCE [LARGE SCALE GENOMIC DNA]</scope>
    <source>
        <strain evidence="11">USB-603019</strain>
    </source>
</reference>
<dbReference type="AlphaFoldDB" id="A0A0M4LYN6"/>
<dbReference type="HAMAP" id="MF_00072">
    <property type="entry name" value="Rel_fac_3"/>
    <property type="match status" value="1"/>
</dbReference>
<feature type="domain" description="Tr-type G" evidence="9">
    <location>
        <begin position="11"/>
        <end position="293"/>
    </location>
</feature>
<evidence type="ECO:0000256" key="2">
    <source>
        <dbReference type="ARBA" id="ARBA00009978"/>
    </source>
</evidence>
<dbReference type="InterPro" id="IPR004548">
    <property type="entry name" value="PrfC"/>
</dbReference>
<evidence type="ECO:0000256" key="4">
    <source>
        <dbReference type="ARBA" id="ARBA00022741"/>
    </source>
</evidence>
<feature type="binding site" evidence="7">
    <location>
        <begin position="100"/>
        <end position="104"/>
    </location>
    <ligand>
        <name>GTP</name>
        <dbReference type="ChEBI" id="CHEBI:37565"/>
    </ligand>
</feature>
<evidence type="ECO:0000256" key="3">
    <source>
        <dbReference type="ARBA" id="ARBA00022490"/>
    </source>
</evidence>
<dbReference type="InterPro" id="IPR035647">
    <property type="entry name" value="EFG_III/V"/>
</dbReference>
<keyword evidence="4 7" id="KW-0547">Nucleotide-binding</keyword>
<dbReference type="Pfam" id="PF16658">
    <property type="entry name" value="RF3_C"/>
    <property type="match status" value="1"/>
</dbReference>
<dbReference type="InterPro" id="IPR038467">
    <property type="entry name" value="RF3_dom_3_sf"/>
</dbReference>
<dbReference type="NCBIfam" id="NF001964">
    <property type="entry name" value="PRK00741.1"/>
    <property type="match status" value="1"/>
</dbReference>
<dbReference type="Proteomes" id="UP000324288">
    <property type="component" value="Chromosome"/>
</dbReference>
<dbReference type="InterPro" id="IPR031157">
    <property type="entry name" value="G_TR_CS"/>
</dbReference>
<evidence type="ECO:0000313" key="12">
    <source>
        <dbReference type="Proteomes" id="UP000068137"/>
    </source>
</evidence>
<dbReference type="Gene3D" id="2.40.30.10">
    <property type="entry name" value="Translation factors"/>
    <property type="match status" value="1"/>
</dbReference>
<dbReference type="InterPro" id="IPR053905">
    <property type="entry name" value="EF-G-like_DII"/>
</dbReference>
<dbReference type="Gene3D" id="3.40.50.300">
    <property type="entry name" value="P-loop containing nucleotide triphosphate hydrolases"/>
    <property type="match status" value="1"/>
</dbReference>
<dbReference type="Gene3D" id="3.30.70.3280">
    <property type="entry name" value="Peptide chain release factor 3, domain III"/>
    <property type="match status" value="1"/>
</dbReference>
<dbReference type="RefSeq" id="WP_053961598.1">
    <property type="nucleotide sequence ID" value="NZ_CAJPTR010000001.1"/>
</dbReference>
<proteinExistence type="inferred from homology"/>
<evidence type="ECO:0000313" key="13">
    <source>
        <dbReference type="Proteomes" id="UP000324288"/>
    </source>
</evidence>
<dbReference type="InterPro" id="IPR009000">
    <property type="entry name" value="Transl_B-barrel_sf"/>
</dbReference>
<dbReference type="GO" id="GO:0003924">
    <property type="term" value="F:GTPase activity"/>
    <property type="evidence" value="ECO:0007669"/>
    <property type="project" value="InterPro"/>
</dbReference>
<comment type="caution">
    <text evidence="7">Lacks conserved residue(s) required for the propagation of feature annotation.</text>
</comment>
<dbReference type="InterPro" id="IPR032090">
    <property type="entry name" value="RF3_C"/>
</dbReference>
<dbReference type="OrthoDB" id="9801472at2"/>
<dbReference type="PRINTS" id="PR00315">
    <property type="entry name" value="ELONGATNFCT"/>
</dbReference>
<dbReference type="SUPFAM" id="SSF54980">
    <property type="entry name" value="EF-G C-terminal domain-like"/>
    <property type="match status" value="1"/>
</dbReference>
<comment type="function">
    <text evidence="7">Increases the formation of ribosomal termination complexes and stimulates activities of RF-1 and RF-2. It binds guanine nucleotides and has strong preference for UGA stop codons. It may interact directly with the ribosome. The stimulation of RF-1 and RF-2 is significantly reduced by GTP and GDP, but not by GMP.</text>
</comment>
<evidence type="ECO:0000313" key="11">
    <source>
        <dbReference type="EMBL" id="VHO00025.1"/>
    </source>
</evidence>
<dbReference type="InterPro" id="IPR027417">
    <property type="entry name" value="P-loop_NTPase"/>
</dbReference>
<dbReference type="EMBL" id="CP012390">
    <property type="protein sequence ID" value="ALE18669.1"/>
    <property type="molecule type" value="Genomic_DNA"/>
</dbReference>
<dbReference type="InterPro" id="IPR005225">
    <property type="entry name" value="Small_GTP-bd"/>
</dbReference>
<sequence length="541" mass="58705">MNALSPAVEARRRRTFAIISHPDAGKSTLTEALALHAHVISEAGAVHGKAGRKATVSDWMEMEQARGISVSSTALQFEYLPAGSQGATGDGQPYVINLVDTPGHSDFSEDTYRVLTAVDGALMLIDAAKGLEPQTLKLFRVCKSRNIPIITVVNKWDRPGKSPLELLDEIAAEIDLTPTPIFWPVGIAGDFHGLARLDATGNPSTYIEFTRTAGGSTIAPEEHFSPADAAAHRGEDWTTAVEESTLLAEMGQVHDEELFLAGETSPVIFASAKLNFGVHQILDSIVGLAPHPAGRDDVSGTYHDLEDDFSAVIFKVQAGMDSAHRDRLAFMRVVSGEFERGMVVTHAQTNKPFATKYALTVFGRDRETVETAYPGDVVGLVNALGLAPGDTLYKGKKAQYPPIPAFAPEHFATLRAASLSKYKQFRKAVDELGAEGVVQILTNDLRGESNPVMAAVGVLQFEVVQARMRAEYNVETVVENIPYTVARRTDAASSPELGRQRGVEIFTRQDGELIALISDKWRLNYLQKELPDLTLDTLIAD</sequence>
<dbReference type="GO" id="GO:0005829">
    <property type="term" value="C:cytosol"/>
    <property type="evidence" value="ECO:0007669"/>
    <property type="project" value="TreeGrafter"/>
</dbReference>
<dbReference type="PROSITE" id="PS00301">
    <property type="entry name" value="G_TR_1"/>
    <property type="match status" value="1"/>
</dbReference>
<keyword evidence="13" id="KW-1185">Reference proteome</keyword>
<dbReference type="GO" id="GO:0006449">
    <property type="term" value="P:regulation of translational termination"/>
    <property type="evidence" value="ECO:0007669"/>
    <property type="project" value="UniProtKB-UniRule"/>
</dbReference>
<evidence type="ECO:0000256" key="5">
    <source>
        <dbReference type="ARBA" id="ARBA00022917"/>
    </source>
</evidence>
<dbReference type="PATRIC" id="fig|1562462.4.peg.420"/>
<dbReference type="InterPro" id="IPR000795">
    <property type="entry name" value="T_Tr_GTP-bd_dom"/>
</dbReference>
<dbReference type="KEGG" id="cbq:AL705_02045"/>
<evidence type="ECO:0000256" key="1">
    <source>
        <dbReference type="ARBA" id="ARBA00004496"/>
    </source>
</evidence>
<reference evidence="10 12" key="1">
    <citation type="journal article" date="2015" name="Genome Announc.">
        <title>Complete Genome Sequences for Two Strains of a Novel Fastidious, Partially Acid-Fast, Gram-Positive Corynebacterineae Bacterium, Derived from Human Clinical Samples.</title>
        <authorList>
            <person name="Nicholson A.C."/>
            <person name="Bell M."/>
            <person name="Humrighouse B.W."/>
            <person name="McQuiston J.R."/>
        </authorList>
    </citation>
    <scope>NUCLEOTIDE SEQUENCE [LARGE SCALE GENOMIC DNA]</scope>
    <source>
        <strain evidence="10 12">X1698</strain>
    </source>
</reference>
<dbReference type="SUPFAM" id="SSF50447">
    <property type="entry name" value="Translation proteins"/>
    <property type="match status" value="1"/>
</dbReference>
<keyword evidence="6 7" id="KW-0342">GTP-binding</keyword>
<dbReference type="GO" id="GO:0005525">
    <property type="term" value="F:GTP binding"/>
    <property type="evidence" value="ECO:0007669"/>
    <property type="project" value="UniProtKB-UniRule"/>
</dbReference>
<comment type="subcellular location">
    <subcellularLocation>
        <location evidence="1 7">Cytoplasm</location>
    </subcellularLocation>
</comment>
<organism evidence="10 12">
    <name type="scientific">Lawsonella clevelandensis</name>
    <dbReference type="NCBI Taxonomy" id="1528099"/>
    <lineage>
        <taxon>Bacteria</taxon>
        <taxon>Bacillati</taxon>
        <taxon>Actinomycetota</taxon>
        <taxon>Actinomycetes</taxon>
        <taxon>Mycobacteriales</taxon>
        <taxon>Lawsonellaceae</taxon>
        <taxon>Lawsonella</taxon>
    </lineage>
</organism>
<protein>
    <recommendedName>
        <fullName evidence="7 8">Peptide chain release factor 3</fullName>
        <shortName evidence="7">RF-3</shortName>
    </recommendedName>
</protein>
<dbReference type="PANTHER" id="PTHR43556:SF2">
    <property type="entry name" value="PEPTIDE CHAIN RELEASE FACTOR RF3"/>
    <property type="match status" value="1"/>
</dbReference>
<dbReference type="GO" id="GO:0016149">
    <property type="term" value="F:translation release factor activity, codon specific"/>
    <property type="evidence" value="ECO:0007669"/>
    <property type="project" value="UniProtKB-UniRule"/>
</dbReference>
<dbReference type="SUPFAM" id="SSF52540">
    <property type="entry name" value="P-loop containing nucleoside triphosphate hydrolases"/>
    <property type="match status" value="1"/>
</dbReference>
<dbReference type="EMBL" id="LR584267">
    <property type="protein sequence ID" value="VHO00025.1"/>
    <property type="molecule type" value="Genomic_DNA"/>
</dbReference>
<dbReference type="PROSITE" id="PS51722">
    <property type="entry name" value="G_TR_2"/>
    <property type="match status" value="1"/>
</dbReference>
<dbReference type="Pfam" id="PF00009">
    <property type="entry name" value="GTP_EFTU"/>
    <property type="match status" value="1"/>
</dbReference>
<evidence type="ECO:0000256" key="6">
    <source>
        <dbReference type="ARBA" id="ARBA00023134"/>
    </source>
</evidence>
<comment type="similarity">
    <text evidence="2 7">Belongs to the TRAFAC class translation factor GTPase superfamily. Classic translation factor GTPase family. PrfC subfamily.</text>
</comment>
<gene>
    <name evidence="7 11" type="primary">prfC</name>
    <name evidence="10" type="ORF">AL705_02045</name>
    <name evidence="11" type="ORF">LC603019_00424</name>
</gene>
<dbReference type="Proteomes" id="UP000068137">
    <property type="component" value="Chromosome"/>
</dbReference>
<keyword evidence="5 7" id="KW-0648">Protein biosynthesis</keyword>
<dbReference type="STRING" id="1528099.AL705_02045"/>
<evidence type="ECO:0000256" key="8">
    <source>
        <dbReference type="NCBIfam" id="TIGR00503"/>
    </source>
</evidence>
<dbReference type="NCBIfam" id="TIGR00231">
    <property type="entry name" value="small_GTP"/>
    <property type="match status" value="1"/>
</dbReference>
<dbReference type="PANTHER" id="PTHR43556">
    <property type="entry name" value="PEPTIDE CHAIN RELEASE FACTOR RF3"/>
    <property type="match status" value="1"/>
</dbReference>